<evidence type="ECO:0000313" key="1">
    <source>
        <dbReference type="EMBL" id="OEH87008.1"/>
    </source>
</evidence>
<dbReference type="OrthoDB" id="9789813at2"/>
<dbReference type="InterPro" id="IPR038056">
    <property type="entry name" value="YjbR-like_sf"/>
</dbReference>
<dbReference type="InterPro" id="IPR007351">
    <property type="entry name" value="YjbR"/>
</dbReference>
<dbReference type="STRING" id="1390249.BHU72_01770"/>
<accession>A0A1E5LAC0</accession>
<keyword evidence="2" id="KW-1185">Reference proteome</keyword>
<dbReference type="GO" id="GO:0003677">
    <property type="term" value="F:DNA binding"/>
    <property type="evidence" value="ECO:0007669"/>
    <property type="project" value="UniProtKB-KW"/>
</dbReference>
<dbReference type="AlphaFoldDB" id="A0A1E5LAC0"/>
<dbReference type="SUPFAM" id="SSF142906">
    <property type="entry name" value="YjbR-like"/>
    <property type="match status" value="1"/>
</dbReference>
<comment type="caution">
    <text evidence="1">The sequence shown here is derived from an EMBL/GenBank/DDBJ whole genome shotgun (WGS) entry which is preliminary data.</text>
</comment>
<dbReference type="PANTHER" id="PTHR35145">
    <property type="entry name" value="CYTOPLASMIC PROTEIN-RELATED"/>
    <property type="match status" value="1"/>
</dbReference>
<dbReference type="InterPro" id="IPR058532">
    <property type="entry name" value="YjbR/MT2646/Rv2570-like"/>
</dbReference>
<keyword evidence="1" id="KW-0238">DNA-binding</keyword>
<organism evidence="1 2">
    <name type="scientific">Desulfuribacillus stibiiarsenatis</name>
    <dbReference type="NCBI Taxonomy" id="1390249"/>
    <lineage>
        <taxon>Bacteria</taxon>
        <taxon>Bacillati</taxon>
        <taxon>Bacillota</taxon>
        <taxon>Desulfuribacillia</taxon>
        <taxon>Desulfuribacillales</taxon>
        <taxon>Desulfuribacillaceae</taxon>
        <taxon>Desulfuribacillus</taxon>
    </lineage>
</organism>
<proteinExistence type="predicted"/>
<dbReference type="EMBL" id="MJAT01000001">
    <property type="protein sequence ID" value="OEH87008.1"/>
    <property type="molecule type" value="Genomic_DNA"/>
</dbReference>
<dbReference type="PANTHER" id="PTHR35145:SF1">
    <property type="entry name" value="CYTOPLASMIC PROTEIN"/>
    <property type="match status" value="1"/>
</dbReference>
<dbReference type="RefSeq" id="WP_069700886.1">
    <property type="nucleotide sequence ID" value="NZ_MJAT01000001.1"/>
</dbReference>
<gene>
    <name evidence="1" type="ORF">BHU72_01770</name>
</gene>
<dbReference type="Gene3D" id="3.90.1150.30">
    <property type="match status" value="1"/>
</dbReference>
<name>A0A1E5LAC0_9FIRM</name>
<reference evidence="1 2" key="1">
    <citation type="submission" date="2016-09" db="EMBL/GenBank/DDBJ databases">
        <title>Desulfuribacillus arsenicus sp. nov., an obligately anaerobic, dissimilatory arsenic- and antimonate-reducing bacterium isolated from anoxic sediments.</title>
        <authorList>
            <person name="Abin C.A."/>
            <person name="Hollibaugh J.T."/>
        </authorList>
    </citation>
    <scope>NUCLEOTIDE SEQUENCE [LARGE SCALE GENOMIC DNA]</scope>
    <source>
        <strain evidence="1 2">MLFW-2</strain>
    </source>
</reference>
<dbReference type="Proteomes" id="UP000095255">
    <property type="component" value="Unassembled WGS sequence"/>
</dbReference>
<evidence type="ECO:0000313" key="2">
    <source>
        <dbReference type="Proteomes" id="UP000095255"/>
    </source>
</evidence>
<dbReference type="Pfam" id="PF04237">
    <property type="entry name" value="YjbR"/>
    <property type="match status" value="1"/>
</dbReference>
<protein>
    <submittedName>
        <fullName evidence="1">DNA-binding protein</fullName>
    </submittedName>
</protein>
<sequence length="125" mass="14510">MKYEWMDEYFLSKKGALKDFKEEWGATRYLIGGKMFGLQGTDNTNREVITVKCEPLFGQLLRDQHANIIPGYYMNKEHWNSVYLDGEVPDDVLKQMIDMSYGLILKSLSKKMQKEILEGSEVSSK</sequence>